<dbReference type="SUPFAM" id="SSF52540">
    <property type="entry name" value="P-loop containing nucleoside triphosphate hydrolases"/>
    <property type="match status" value="1"/>
</dbReference>
<protein>
    <recommendedName>
        <fullName evidence="1">RNA helicase</fullName>
        <ecNumber evidence="1">3.6.4.13</ecNumber>
    </recommendedName>
</protein>
<dbReference type="GO" id="GO:0005840">
    <property type="term" value="C:ribosome"/>
    <property type="evidence" value="ECO:0007669"/>
    <property type="project" value="TreeGrafter"/>
</dbReference>
<dbReference type="GO" id="GO:0016787">
    <property type="term" value="F:hydrolase activity"/>
    <property type="evidence" value="ECO:0007669"/>
    <property type="project" value="UniProtKB-KW"/>
</dbReference>
<evidence type="ECO:0000256" key="3">
    <source>
        <dbReference type="ARBA" id="ARBA00022801"/>
    </source>
</evidence>
<evidence type="ECO:0000256" key="2">
    <source>
        <dbReference type="ARBA" id="ARBA00022741"/>
    </source>
</evidence>
<feature type="region of interest" description="Disordered" evidence="8">
    <location>
        <begin position="74"/>
        <end position="124"/>
    </location>
</feature>
<dbReference type="PROSITE" id="PS51195">
    <property type="entry name" value="Q_MOTIF"/>
    <property type="match status" value="1"/>
</dbReference>
<dbReference type="InterPro" id="IPR014001">
    <property type="entry name" value="Helicase_ATP-bd"/>
</dbReference>
<feature type="domain" description="Helicase ATP-binding" evidence="9">
    <location>
        <begin position="177"/>
        <end position="351"/>
    </location>
</feature>
<feature type="domain" description="Helicase C-terminal" evidence="10">
    <location>
        <begin position="379"/>
        <end position="527"/>
    </location>
</feature>
<dbReference type="GO" id="GO:0033592">
    <property type="term" value="F:RNA strand annealing activity"/>
    <property type="evidence" value="ECO:0007669"/>
    <property type="project" value="TreeGrafter"/>
</dbReference>
<evidence type="ECO:0000256" key="7">
    <source>
        <dbReference type="RuleBase" id="RU000492"/>
    </source>
</evidence>
<dbReference type="InterPro" id="IPR014014">
    <property type="entry name" value="RNA_helicase_DEAD_Q_motif"/>
</dbReference>
<keyword evidence="3 7" id="KW-0378">Hydrolase</keyword>
<dbReference type="Proteomes" id="UP000198680">
    <property type="component" value="Unassembled WGS sequence"/>
</dbReference>
<dbReference type="PROSITE" id="PS00039">
    <property type="entry name" value="DEAD_ATP_HELICASE"/>
    <property type="match status" value="1"/>
</dbReference>
<dbReference type="InterPro" id="IPR011545">
    <property type="entry name" value="DEAD/DEAH_box_helicase_dom"/>
</dbReference>
<proteinExistence type="inferred from homology"/>
<dbReference type="SMART" id="SM00490">
    <property type="entry name" value="HELICc"/>
    <property type="match status" value="1"/>
</dbReference>
<dbReference type="STRING" id="1137991.SAMN05660642_00327"/>
<dbReference type="PANTHER" id="PTHR47963:SF8">
    <property type="entry name" value="ATP-DEPENDENT RNA HELICASE DEAD"/>
    <property type="match status" value="1"/>
</dbReference>
<evidence type="ECO:0000313" key="12">
    <source>
        <dbReference type="EMBL" id="SDL58282.1"/>
    </source>
</evidence>
<evidence type="ECO:0000256" key="6">
    <source>
        <dbReference type="PROSITE-ProRule" id="PRU00552"/>
    </source>
</evidence>
<feature type="compositionally biased region" description="Gly residues" evidence="8">
    <location>
        <begin position="11"/>
        <end position="22"/>
    </location>
</feature>
<dbReference type="PROSITE" id="PS51194">
    <property type="entry name" value="HELICASE_CTER"/>
    <property type="match status" value="1"/>
</dbReference>
<feature type="short sequence motif" description="Q motif" evidence="6">
    <location>
        <begin position="146"/>
        <end position="174"/>
    </location>
</feature>
<keyword evidence="4 7" id="KW-0347">Helicase</keyword>
<feature type="domain" description="DEAD-box RNA helicase Q" evidence="11">
    <location>
        <begin position="146"/>
        <end position="174"/>
    </location>
</feature>
<keyword evidence="5 7" id="KW-0067">ATP-binding</keyword>
<dbReference type="EMBL" id="FNHE01000001">
    <property type="protein sequence ID" value="SDL58282.1"/>
    <property type="molecule type" value="Genomic_DNA"/>
</dbReference>
<evidence type="ECO:0000256" key="1">
    <source>
        <dbReference type="ARBA" id="ARBA00012552"/>
    </source>
</evidence>
<evidence type="ECO:0000259" key="9">
    <source>
        <dbReference type="PROSITE" id="PS51192"/>
    </source>
</evidence>
<dbReference type="CDD" id="cd00268">
    <property type="entry name" value="DEADc"/>
    <property type="match status" value="1"/>
</dbReference>
<comment type="similarity">
    <text evidence="7">Belongs to the DEAD box helicase family.</text>
</comment>
<feature type="region of interest" description="Disordered" evidence="8">
    <location>
        <begin position="522"/>
        <end position="646"/>
    </location>
</feature>
<feature type="compositionally biased region" description="Low complexity" evidence="8">
    <location>
        <begin position="600"/>
        <end position="624"/>
    </location>
</feature>
<evidence type="ECO:0000259" key="10">
    <source>
        <dbReference type="PROSITE" id="PS51194"/>
    </source>
</evidence>
<evidence type="ECO:0000256" key="5">
    <source>
        <dbReference type="ARBA" id="ARBA00022840"/>
    </source>
</evidence>
<gene>
    <name evidence="12" type="ORF">SAMN05660642_00327</name>
</gene>
<feature type="compositionally biased region" description="Basic residues" evidence="8">
    <location>
        <begin position="585"/>
        <end position="594"/>
    </location>
</feature>
<dbReference type="GO" id="GO:0009409">
    <property type="term" value="P:response to cold"/>
    <property type="evidence" value="ECO:0007669"/>
    <property type="project" value="TreeGrafter"/>
</dbReference>
<keyword evidence="13" id="KW-1185">Reference proteome</keyword>
<evidence type="ECO:0000256" key="4">
    <source>
        <dbReference type="ARBA" id="ARBA00022806"/>
    </source>
</evidence>
<sequence>MGRSATAPDGWHGGPGQRGGGRLTAAHGRLGIGEPFGSLCICALTTAGDDTPRGLLPGRHRGAARFLLAASALEPIPRHPTGTVPERRERAPEPAPSRPEARALTSTENTPTTPEIERAETGAPAPEQLEQAVEELGGAPVADDAPLFSDFDVHPDVVAALAEAGITRTFAIQELTLPLALAGHDLIGQARTGTGKTLGFGVPMLQRVVPPAEGGDGVPQALVVVPTRELCVQVARDLATAGKKRGTRVQAIYGGRAFEPQVAALQAGVEVVVGTPGRLLDLAQQGHLILGKVRVLVLDEADEMLDLGFLPDIERILAMVPAQRQTMLFSATMPGPIVTLSRSFMTQPTHIRAHGNDEGSTVPQTTQFVYRAHNLDKPELLARVLQARDRGLAMVFCRTKRTAQKVADELVERGFAAAAVHGDLGQGAREQALRAFRSGKVDVLVATDVAARGIDVTGVSHVVNYQCPEDEKTYVHRIGRTGRAGREGVAVTLVDWDDIPRWQLINKALDLEFTDPPETYSTSPWVYSDLDVPEGATGRLPRAQRTREGLDAEVLEDLGETGKRTRSGGGHGPARSDGEEPAAARKSRPRRRTRGGGAATTGAAAATDAPVEASSGEGAASGEAPARKRRRRRRGGSGPSSAEPAA</sequence>
<dbReference type="SMART" id="SM00487">
    <property type="entry name" value="DEXDc"/>
    <property type="match status" value="1"/>
</dbReference>
<dbReference type="Gene3D" id="3.40.50.300">
    <property type="entry name" value="P-loop containing nucleotide triphosphate hydrolases"/>
    <property type="match status" value="2"/>
</dbReference>
<name>A0A1G9L8L3_9ACTN</name>
<dbReference type="CDD" id="cd18787">
    <property type="entry name" value="SF2_C_DEAD"/>
    <property type="match status" value="1"/>
</dbReference>
<feature type="region of interest" description="Disordered" evidence="8">
    <location>
        <begin position="1"/>
        <end position="26"/>
    </location>
</feature>
<reference evidence="13" key="1">
    <citation type="submission" date="2016-10" db="EMBL/GenBank/DDBJ databases">
        <authorList>
            <person name="Varghese N."/>
            <person name="Submissions S."/>
        </authorList>
    </citation>
    <scope>NUCLEOTIDE SEQUENCE [LARGE SCALE GENOMIC DNA]</scope>
    <source>
        <strain evidence="13">DSM 45419</strain>
    </source>
</reference>
<evidence type="ECO:0000313" key="13">
    <source>
        <dbReference type="Proteomes" id="UP000198680"/>
    </source>
</evidence>
<dbReference type="Pfam" id="PF00270">
    <property type="entry name" value="DEAD"/>
    <property type="match status" value="1"/>
</dbReference>
<dbReference type="EC" id="3.6.4.13" evidence="1"/>
<keyword evidence="2 7" id="KW-0547">Nucleotide-binding</keyword>
<dbReference type="PANTHER" id="PTHR47963">
    <property type="entry name" value="DEAD-BOX ATP-DEPENDENT RNA HELICASE 47, MITOCHONDRIAL"/>
    <property type="match status" value="1"/>
</dbReference>
<evidence type="ECO:0000256" key="8">
    <source>
        <dbReference type="SAM" id="MobiDB-lite"/>
    </source>
</evidence>
<dbReference type="InterPro" id="IPR001650">
    <property type="entry name" value="Helicase_C-like"/>
</dbReference>
<dbReference type="InterPro" id="IPR050547">
    <property type="entry name" value="DEAD_box_RNA_helicases"/>
</dbReference>
<dbReference type="PROSITE" id="PS51192">
    <property type="entry name" value="HELICASE_ATP_BIND_1"/>
    <property type="match status" value="1"/>
</dbReference>
<dbReference type="InterPro" id="IPR044742">
    <property type="entry name" value="DEAD/DEAH_RhlB"/>
</dbReference>
<feature type="compositionally biased region" description="Polar residues" evidence="8">
    <location>
        <begin position="104"/>
        <end position="113"/>
    </location>
</feature>
<dbReference type="GO" id="GO:0003724">
    <property type="term" value="F:RNA helicase activity"/>
    <property type="evidence" value="ECO:0007669"/>
    <property type="project" value="UniProtKB-EC"/>
</dbReference>
<dbReference type="AlphaFoldDB" id="A0A1G9L8L3"/>
<dbReference type="InterPro" id="IPR027417">
    <property type="entry name" value="P-loop_NTPase"/>
</dbReference>
<dbReference type="InterPro" id="IPR000629">
    <property type="entry name" value="RNA-helicase_DEAD-box_CS"/>
</dbReference>
<dbReference type="Pfam" id="PF00271">
    <property type="entry name" value="Helicase_C"/>
    <property type="match status" value="1"/>
</dbReference>
<accession>A0A1G9L8L3</accession>
<organism evidence="12 13">
    <name type="scientific">Geodermatophilus siccatus</name>
    <dbReference type="NCBI Taxonomy" id="1137991"/>
    <lineage>
        <taxon>Bacteria</taxon>
        <taxon>Bacillati</taxon>
        <taxon>Actinomycetota</taxon>
        <taxon>Actinomycetes</taxon>
        <taxon>Geodermatophilales</taxon>
        <taxon>Geodermatophilaceae</taxon>
        <taxon>Geodermatophilus</taxon>
    </lineage>
</organism>
<evidence type="ECO:0000259" key="11">
    <source>
        <dbReference type="PROSITE" id="PS51195"/>
    </source>
</evidence>
<dbReference type="GO" id="GO:0005524">
    <property type="term" value="F:ATP binding"/>
    <property type="evidence" value="ECO:0007669"/>
    <property type="project" value="UniProtKB-KW"/>
</dbReference>
<dbReference type="GO" id="GO:0005829">
    <property type="term" value="C:cytosol"/>
    <property type="evidence" value="ECO:0007669"/>
    <property type="project" value="TreeGrafter"/>
</dbReference>